<reference evidence="1" key="1">
    <citation type="submission" date="2018-11" db="EMBL/GenBank/DDBJ databases">
        <authorList>
            <consortium name="Genoscope - CEA"/>
            <person name="William W."/>
        </authorList>
    </citation>
    <scope>NUCLEOTIDE SEQUENCE</scope>
</reference>
<proteinExistence type="predicted"/>
<gene>
    <name evidence="1" type="ORF">BOLC1T05534H</name>
</gene>
<accession>A0A3P6G6T1</accession>
<sequence>MDKLNNNIGRVRNFAFSSKTLLKTFFPPPIPIPKR</sequence>
<dbReference type="AlphaFoldDB" id="A0A3P6G6T1"/>
<dbReference type="EMBL" id="LR031878">
    <property type="protein sequence ID" value="VDD53145.1"/>
    <property type="molecule type" value="Genomic_DNA"/>
</dbReference>
<evidence type="ECO:0000313" key="1">
    <source>
        <dbReference type="EMBL" id="VDD53145.1"/>
    </source>
</evidence>
<name>A0A3P6G6T1_BRAOL</name>
<organism evidence="1">
    <name type="scientific">Brassica oleracea</name>
    <name type="common">Wild cabbage</name>
    <dbReference type="NCBI Taxonomy" id="3712"/>
    <lineage>
        <taxon>Eukaryota</taxon>
        <taxon>Viridiplantae</taxon>
        <taxon>Streptophyta</taxon>
        <taxon>Embryophyta</taxon>
        <taxon>Tracheophyta</taxon>
        <taxon>Spermatophyta</taxon>
        <taxon>Magnoliopsida</taxon>
        <taxon>eudicotyledons</taxon>
        <taxon>Gunneridae</taxon>
        <taxon>Pentapetalae</taxon>
        <taxon>rosids</taxon>
        <taxon>malvids</taxon>
        <taxon>Brassicales</taxon>
        <taxon>Brassicaceae</taxon>
        <taxon>Brassiceae</taxon>
        <taxon>Brassica</taxon>
    </lineage>
</organism>
<protein>
    <submittedName>
        <fullName evidence="1">Uncharacterized protein</fullName>
    </submittedName>
</protein>